<evidence type="ECO:0000256" key="1">
    <source>
        <dbReference type="ARBA" id="ARBA00003195"/>
    </source>
</evidence>
<evidence type="ECO:0000256" key="12">
    <source>
        <dbReference type="ARBA" id="ARBA00023157"/>
    </source>
</evidence>
<name>A0AAX4PLF1_9CHLO</name>
<sequence>MATEFATTKEACDEAQVPQVWRDACAHLLIPLNACRKKEFYLPWKCEHERHVYELCQYKDYKKRVKAAEDAK</sequence>
<keyword evidence="10" id="KW-0496">Mitochondrion</keyword>
<comment type="function">
    <text evidence="1">Accessory subunit of the mitochondrial membrane respiratory chain NADH dehydrogenase (Complex I), that is believed not to be involved in catalysis. Complex I functions in the transfer of electrons from NADH to the respiratory chain. The immediate electron acceptor for the enzyme is believed to be ubiquinone.</text>
</comment>
<dbReference type="Pfam" id="PF05676">
    <property type="entry name" value="NDUF_B7"/>
    <property type="match status" value="1"/>
</dbReference>
<accession>A0AAX4PLF1</accession>
<dbReference type="AlphaFoldDB" id="A0AAX4PLF1"/>
<evidence type="ECO:0000256" key="11">
    <source>
        <dbReference type="ARBA" id="ARBA00023136"/>
    </source>
</evidence>
<evidence type="ECO:0000256" key="9">
    <source>
        <dbReference type="ARBA" id="ARBA00022982"/>
    </source>
</evidence>
<dbReference type="PANTHER" id="PTHR20900:SF0">
    <property type="entry name" value="NADH DEHYDROGENASE [UBIQUINONE] 1 BETA SUBCOMPLEX SUBUNIT 7"/>
    <property type="match status" value="1"/>
</dbReference>
<keyword evidence="8" id="KW-0999">Mitochondrion inner membrane</keyword>
<dbReference type="EMBL" id="CP151518">
    <property type="protein sequence ID" value="WZN67148.1"/>
    <property type="molecule type" value="Genomic_DNA"/>
</dbReference>
<evidence type="ECO:0000256" key="8">
    <source>
        <dbReference type="ARBA" id="ARBA00022792"/>
    </source>
</evidence>
<keyword evidence="6" id="KW-0813">Transport</keyword>
<keyword evidence="12" id="KW-1015">Disulfide bond</keyword>
<dbReference type="GO" id="GO:0005743">
    <property type="term" value="C:mitochondrial inner membrane"/>
    <property type="evidence" value="ECO:0007669"/>
    <property type="project" value="UniProtKB-SubCell"/>
</dbReference>
<dbReference type="InterPro" id="IPR008698">
    <property type="entry name" value="NDUB7"/>
</dbReference>
<evidence type="ECO:0000256" key="10">
    <source>
        <dbReference type="ARBA" id="ARBA00023128"/>
    </source>
</evidence>
<dbReference type="PANTHER" id="PTHR20900">
    <property type="entry name" value="NADH:UBIQUINONE OXIDOREDUCTASE B18-LIKE SUBUNIT"/>
    <property type="match status" value="1"/>
</dbReference>
<evidence type="ECO:0000256" key="6">
    <source>
        <dbReference type="ARBA" id="ARBA00022448"/>
    </source>
</evidence>
<comment type="subcellular location">
    <subcellularLocation>
        <location evidence="3">Mitochondrion inner membrane</location>
        <topology evidence="3">Peripheral membrane protein</topology>
    </subcellularLocation>
    <subcellularLocation>
        <location evidence="2">Mitochondrion intermembrane space</location>
    </subcellularLocation>
</comment>
<evidence type="ECO:0000256" key="2">
    <source>
        <dbReference type="ARBA" id="ARBA00004569"/>
    </source>
</evidence>
<keyword evidence="11" id="KW-0472">Membrane</keyword>
<protein>
    <recommendedName>
        <fullName evidence="5">NADH dehydrogenase [ubiquinone] 1 beta subcomplex subunit 7</fullName>
    </recommendedName>
</protein>
<evidence type="ECO:0000313" key="14">
    <source>
        <dbReference type="Proteomes" id="UP001472866"/>
    </source>
</evidence>
<dbReference type="GO" id="GO:0005758">
    <property type="term" value="C:mitochondrial intermembrane space"/>
    <property type="evidence" value="ECO:0007669"/>
    <property type="project" value="UniProtKB-SubCell"/>
</dbReference>
<organism evidence="13 14">
    <name type="scientific">Chloropicon roscoffensis</name>
    <dbReference type="NCBI Taxonomy" id="1461544"/>
    <lineage>
        <taxon>Eukaryota</taxon>
        <taxon>Viridiplantae</taxon>
        <taxon>Chlorophyta</taxon>
        <taxon>Chloropicophyceae</taxon>
        <taxon>Chloropicales</taxon>
        <taxon>Chloropicaceae</taxon>
        <taxon>Chloropicon</taxon>
    </lineage>
</organism>
<gene>
    <name evidence="13" type="ORF">HKI87_18g87200</name>
</gene>
<keyword evidence="7" id="KW-0679">Respiratory chain</keyword>
<keyword evidence="14" id="KW-1185">Reference proteome</keyword>
<evidence type="ECO:0000256" key="5">
    <source>
        <dbReference type="ARBA" id="ARBA00018677"/>
    </source>
</evidence>
<reference evidence="13 14" key="1">
    <citation type="submission" date="2024-03" db="EMBL/GenBank/DDBJ databases">
        <title>Complete genome sequence of the green alga Chloropicon roscoffensis RCC1871.</title>
        <authorList>
            <person name="Lemieux C."/>
            <person name="Pombert J.-F."/>
            <person name="Otis C."/>
            <person name="Turmel M."/>
        </authorList>
    </citation>
    <scope>NUCLEOTIDE SEQUENCE [LARGE SCALE GENOMIC DNA]</scope>
    <source>
        <strain evidence="13 14">RCC1871</strain>
    </source>
</reference>
<proteinExistence type="inferred from homology"/>
<evidence type="ECO:0000256" key="4">
    <source>
        <dbReference type="ARBA" id="ARBA00008006"/>
    </source>
</evidence>
<dbReference type="Proteomes" id="UP001472866">
    <property type="component" value="Chromosome 18"/>
</dbReference>
<keyword evidence="9" id="KW-0249">Electron transport</keyword>
<comment type="similarity">
    <text evidence="4">Belongs to the complex I NDUFB7 subunit family.</text>
</comment>
<evidence type="ECO:0000313" key="13">
    <source>
        <dbReference type="EMBL" id="WZN67148.1"/>
    </source>
</evidence>
<evidence type="ECO:0000256" key="3">
    <source>
        <dbReference type="ARBA" id="ARBA00004637"/>
    </source>
</evidence>
<dbReference type="PROSITE" id="PS51808">
    <property type="entry name" value="CHCH"/>
    <property type="match status" value="1"/>
</dbReference>
<evidence type="ECO:0000256" key="7">
    <source>
        <dbReference type="ARBA" id="ARBA00022660"/>
    </source>
</evidence>